<feature type="active site" description="For OMPdecase activity" evidence="8">
    <location>
        <position position="60"/>
    </location>
</feature>
<feature type="binding site" evidence="7 9">
    <location>
        <position position="203"/>
    </location>
    <ligand>
        <name>substrate</name>
    </ligand>
</feature>
<dbReference type="SUPFAM" id="SSF51366">
    <property type="entry name" value="Ribulose-phoshate binding barrel"/>
    <property type="match status" value="1"/>
</dbReference>
<evidence type="ECO:0000256" key="6">
    <source>
        <dbReference type="ARBA" id="ARBA00049157"/>
    </source>
</evidence>
<evidence type="ECO:0000256" key="3">
    <source>
        <dbReference type="ARBA" id="ARBA00022793"/>
    </source>
</evidence>
<dbReference type="PANTHER" id="PTHR32119:SF2">
    <property type="entry name" value="OROTIDINE 5'-PHOSPHATE DECARBOXYLASE"/>
    <property type="match status" value="1"/>
</dbReference>
<keyword evidence="3 7" id="KW-0210">Decarboxylase</keyword>
<dbReference type="NCBIfam" id="NF001273">
    <property type="entry name" value="PRK00230.1"/>
    <property type="match status" value="1"/>
</dbReference>
<dbReference type="Pfam" id="PF00215">
    <property type="entry name" value="OMPdecase"/>
    <property type="match status" value="1"/>
</dbReference>
<comment type="catalytic activity">
    <reaction evidence="6 7 10">
        <text>orotidine 5'-phosphate + H(+) = UMP + CO2</text>
        <dbReference type="Rhea" id="RHEA:11596"/>
        <dbReference type="ChEBI" id="CHEBI:15378"/>
        <dbReference type="ChEBI" id="CHEBI:16526"/>
        <dbReference type="ChEBI" id="CHEBI:57538"/>
        <dbReference type="ChEBI" id="CHEBI:57865"/>
        <dbReference type="EC" id="4.1.1.23"/>
    </reaction>
</comment>
<comment type="subunit">
    <text evidence="7">Homodimer.</text>
</comment>
<evidence type="ECO:0000256" key="10">
    <source>
        <dbReference type="RuleBase" id="RU000512"/>
    </source>
</evidence>
<gene>
    <name evidence="7 12" type="primary">pyrF</name>
    <name evidence="12" type="ORF">HIJ39_04670</name>
</gene>
<feature type="binding site" evidence="7 9">
    <location>
        <position position="182"/>
    </location>
    <ligand>
        <name>substrate</name>
    </ligand>
</feature>
<evidence type="ECO:0000256" key="8">
    <source>
        <dbReference type="PIRSR" id="PIRSR614732-1"/>
    </source>
</evidence>
<feature type="binding site" evidence="7 9">
    <location>
        <position position="10"/>
    </location>
    <ligand>
        <name>substrate</name>
    </ligand>
</feature>
<dbReference type="GO" id="GO:0006207">
    <property type="term" value="P:'de novo' pyrimidine nucleobase biosynthetic process"/>
    <property type="evidence" value="ECO:0007669"/>
    <property type="project" value="InterPro"/>
</dbReference>
<dbReference type="InterPro" id="IPR001754">
    <property type="entry name" value="OMPdeCOase_dom"/>
</dbReference>
<dbReference type="GO" id="GO:0005829">
    <property type="term" value="C:cytosol"/>
    <property type="evidence" value="ECO:0007669"/>
    <property type="project" value="TreeGrafter"/>
</dbReference>
<reference evidence="12 13" key="1">
    <citation type="submission" date="2020-04" db="EMBL/GenBank/DDBJ databases">
        <authorList>
            <person name="Zhang R."/>
            <person name="Schippers A."/>
        </authorList>
    </citation>
    <scope>NUCLEOTIDE SEQUENCE [LARGE SCALE GENOMIC DNA]</scope>
    <source>
        <strain evidence="12 13">DSM 109850</strain>
    </source>
</reference>
<dbReference type="SMART" id="SM00934">
    <property type="entry name" value="OMPdecase"/>
    <property type="match status" value="1"/>
</dbReference>
<dbReference type="CDD" id="cd04725">
    <property type="entry name" value="OMP_decarboxylase_like"/>
    <property type="match status" value="1"/>
</dbReference>
<dbReference type="NCBIfam" id="TIGR01740">
    <property type="entry name" value="pyrF"/>
    <property type="match status" value="1"/>
</dbReference>
<evidence type="ECO:0000259" key="11">
    <source>
        <dbReference type="SMART" id="SM00934"/>
    </source>
</evidence>
<dbReference type="InterPro" id="IPR047596">
    <property type="entry name" value="OMPdecase_bac"/>
</dbReference>
<dbReference type="RefSeq" id="WP_169097209.1">
    <property type="nucleotide sequence ID" value="NZ_JABBVZ010000010.1"/>
</dbReference>
<dbReference type="Gene3D" id="3.20.20.70">
    <property type="entry name" value="Aldolase class I"/>
    <property type="match status" value="1"/>
</dbReference>
<proteinExistence type="inferred from homology"/>
<keyword evidence="4 7" id="KW-0665">Pyrimidine biosynthesis</keyword>
<evidence type="ECO:0000256" key="9">
    <source>
        <dbReference type="PIRSR" id="PIRSR614732-2"/>
    </source>
</evidence>
<dbReference type="InterPro" id="IPR013785">
    <property type="entry name" value="Aldolase_TIM"/>
</dbReference>
<evidence type="ECO:0000313" key="13">
    <source>
        <dbReference type="Proteomes" id="UP000533476"/>
    </source>
</evidence>
<evidence type="ECO:0000313" key="12">
    <source>
        <dbReference type="EMBL" id="NMP21648.1"/>
    </source>
</evidence>
<evidence type="ECO:0000256" key="5">
    <source>
        <dbReference type="ARBA" id="ARBA00023239"/>
    </source>
</evidence>
<dbReference type="AlphaFoldDB" id="A0A7Y0Q122"/>
<name>A0A7Y0Q122_9FIRM</name>
<accession>A0A7Y0Q122</accession>
<dbReference type="Proteomes" id="UP000533476">
    <property type="component" value="Unassembled WGS sequence"/>
</dbReference>
<feature type="active site" description="Proton donor" evidence="7">
    <location>
        <position position="60"/>
    </location>
</feature>
<comment type="pathway">
    <text evidence="2 7 10">Pyrimidine metabolism; UMP biosynthesis via de novo pathway; UMP from orotate: step 2/2.</text>
</comment>
<dbReference type="HAMAP" id="MF_01200_B">
    <property type="entry name" value="OMPdecase_type1_B"/>
    <property type="match status" value="1"/>
</dbReference>
<evidence type="ECO:0000256" key="1">
    <source>
        <dbReference type="ARBA" id="ARBA00002356"/>
    </source>
</evidence>
<dbReference type="UniPathway" id="UPA00070">
    <property type="reaction ID" value="UER00120"/>
</dbReference>
<comment type="function">
    <text evidence="1 7">Catalyzes the decarboxylation of orotidine 5'-monophosphate (OMP) to uridine 5'-monophosphate (UMP).</text>
</comment>
<dbReference type="EMBL" id="JABBVZ010000010">
    <property type="protein sequence ID" value="NMP21648.1"/>
    <property type="molecule type" value="Genomic_DNA"/>
</dbReference>
<dbReference type="GO" id="GO:0044205">
    <property type="term" value="P:'de novo' UMP biosynthetic process"/>
    <property type="evidence" value="ECO:0007669"/>
    <property type="project" value="UniProtKB-UniRule"/>
</dbReference>
<keyword evidence="5 7" id="KW-0456">Lyase</keyword>
<feature type="binding site" evidence="7 9">
    <location>
        <position position="31"/>
    </location>
    <ligand>
        <name>substrate</name>
    </ligand>
</feature>
<keyword evidence="13" id="KW-1185">Reference proteome</keyword>
<feature type="binding site" evidence="7">
    <location>
        <begin position="58"/>
        <end position="67"/>
    </location>
    <ligand>
        <name>substrate</name>
    </ligand>
</feature>
<dbReference type="PROSITE" id="PS00156">
    <property type="entry name" value="OMPDECASE"/>
    <property type="match status" value="1"/>
</dbReference>
<comment type="similarity">
    <text evidence="7">Belongs to the OMP decarboxylase family. Type 1 subfamily.</text>
</comment>
<feature type="binding site" evidence="7 9">
    <location>
        <position position="202"/>
    </location>
    <ligand>
        <name>substrate</name>
    </ligand>
</feature>
<evidence type="ECO:0000256" key="7">
    <source>
        <dbReference type="HAMAP-Rule" id="MF_01200"/>
    </source>
</evidence>
<protein>
    <recommendedName>
        <fullName evidence="7">Orotidine 5'-phosphate decarboxylase</fullName>
        <ecNumber evidence="7">4.1.1.23</ecNumber>
    </recommendedName>
    <alternativeName>
        <fullName evidence="7">OMP decarboxylase</fullName>
        <shortName evidence="7">OMPDCase</shortName>
        <shortName evidence="7">OMPdecase</shortName>
    </alternativeName>
</protein>
<dbReference type="EC" id="4.1.1.23" evidence="7"/>
<feature type="active site" description="For OMPdecase activity" evidence="8">
    <location>
        <position position="58"/>
    </location>
</feature>
<feature type="active site" description="For OMPdecase activity" evidence="8">
    <location>
        <position position="63"/>
    </location>
</feature>
<dbReference type="InterPro" id="IPR011060">
    <property type="entry name" value="RibuloseP-bd_barrel"/>
</dbReference>
<dbReference type="InterPro" id="IPR014732">
    <property type="entry name" value="OMPdecase"/>
</dbReference>
<dbReference type="InterPro" id="IPR018089">
    <property type="entry name" value="OMPdecase_AS"/>
</dbReference>
<organism evidence="12 13">
    <name type="scientific">Sulfobacillus harzensis</name>
    <dbReference type="NCBI Taxonomy" id="2729629"/>
    <lineage>
        <taxon>Bacteria</taxon>
        <taxon>Bacillati</taxon>
        <taxon>Bacillota</taxon>
        <taxon>Clostridia</taxon>
        <taxon>Eubacteriales</taxon>
        <taxon>Clostridiales Family XVII. Incertae Sedis</taxon>
        <taxon>Sulfobacillus</taxon>
    </lineage>
</organism>
<comment type="caution">
    <text evidence="12">The sequence shown here is derived from an EMBL/GenBank/DDBJ whole genome shotgun (WGS) entry which is preliminary data.</text>
</comment>
<dbReference type="PANTHER" id="PTHR32119">
    <property type="entry name" value="OROTIDINE 5'-PHOSPHATE DECARBOXYLASE"/>
    <property type="match status" value="1"/>
</dbReference>
<dbReference type="GO" id="GO:0004590">
    <property type="term" value="F:orotidine-5'-phosphate decarboxylase activity"/>
    <property type="evidence" value="ECO:0007669"/>
    <property type="project" value="UniProtKB-UniRule"/>
</dbReference>
<feature type="binding site" evidence="7 9">
    <location>
        <position position="113"/>
    </location>
    <ligand>
        <name>substrate</name>
    </ligand>
</feature>
<feature type="domain" description="Orotidine 5'-phosphate decarboxylase" evidence="11">
    <location>
        <begin position="4"/>
        <end position="218"/>
    </location>
</feature>
<evidence type="ECO:0000256" key="4">
    <source>
        <dbReference type="ARBA" id="ARBA00022975"/>
    </source>
</evidence>
<sequence>MTKRLWVALDVPQRDQAEAILERLGSHRHIKVGMELYYRLGPDFVRQLVDRGYHIFLDLKCHDIPRTVGRAVAAVQSLGAEVLTVHAQGGLEMLEAARQEAGTMSVVAVTMLTSLDQALLQDLGISVPLPELVERAADLARRAGLAGVVAASPEIGRIHHRWPGARIIVPGIRFPGQDTGDQRRVAGPAEAVAAGATDLVVGRPIVAASDPAEALSRFVAAMSQ</sequence>
<evidence type="ECO:0000256" key="2">
    <source>
        <dbReference type="ARBA" id="ARBA00004861"/>
    </source>
</evidence>
<feature type="binding site" evidence="7 9">
    <location>
        <position position="173"/>
    </location>
    <ligand>
        <name>substrate</name>
    </ligand>
</feature>